<protein>
    <submittedName>
        <fullName evidence="2">Uncharacterized protein</fullName>
    </submittedName>
</protein>
<feature type="compositionally biased region" description="Low complexity" evidence="1">
    <location>
        <begin position="733"/>
        <end position="755"/>
    </location>
</feature>
<dbReference type="OrthoDB" id="62952at2759"/>
<evidence type="ECO:0000313" key="3">
    <source>
        <dbReference type="Proteomes" id="UP000184330"/>
    </source>
</evidence>
<keyword evidence="3" id="KW-1185">Reference proteome</keyword>
<dbReference type="PANTHER" id="PTHR42085">
    <property type="entry name" value="F-BOX DOMAIN-CONTAINING PROTEIN"/>
    <property type="match status" value="1"/>
</dbReference>
<name>A0A1L7XJB0_9HELO</name>
<dbReference type="EMBL" id="FJOG01000029">
    <property type="protein sequence ID" value="CZR65103.1"/>
    <property type="molecule type" value="Genomic_DNA"/>
</dbReference>
<feature type="region of interest" description="Disordered" evidence="1">
    <location>
        <begin position="1"/>
        <end position="37"/>
    </location>
</feature>
<sequence length="801" mass="89738">MALPLGPCPDLGATVTTTEESTSNDNVDTSPVPEIELSDHRNSDLGAMEESIQNANVNPLSVTGMDSSNQSSPATGATCNTLSTPITCTDVAQLQALLAKSLQREADLEAKVGSLQTPDQGNNICRFLAVLPRETRDHIYSFVLVSESLSDKFSVHIPSLDQSLWPTDSGLNDEPIIKYGLSPALLRTCRQIHGEASEVLYGKNVFYVDCGSSLRISSPIFRRDSRALQRASDLLFPYEYRRPSRLGYSITHDEIKSVAAVAKVRRWKLFVSLQKPLRHIECPPAGVACLCRAICRSALLSLDIRLIPTGYLFSEENSWNPWGTGPNGTPPIAYNKLNYVLQPLQALRNVQWFAIRPAPADECRTYDTISRRRPPGVANVPAVSPPAPEPVQIPPQLAAKIRSVVQGDSPVIRIFDMLGNLVAYAQAFERNEVYKAEMLPKYGRTEESDSRRYPYYGHPDGSSINERSFFKRARNYQSPDVHVEIHPVEYRLEQASMATDRSQLTDFRKHRKAVIKQLDQQYGRISTAAMAMADLVKLEKRKRGLFGVTKSGRPPHRFTYDLPRTMACFVVALKKYAKSFERELNYDMEVEIQLRSREWKHAYSMLPREQLLRKLDSLMESGTTPSNFPSVPEFVTTFRLAMDDMDKQYLEIRRLRKLLFKDDPDGVAPRWYSDDFFQPWLCDEMINWNVNEPDMSPASDPNTPVLSPREVRRRLRAGRLPYGTPLTLPPLPVLSAAANPGPATATNAEANADANVSSEKDDDVDSIWGDLNDHEEKLVDLSKDPQLTNASSTTLSDASQS</sequence>
<feature type="region of interest" description="Disordered" evidence="1">
    <location>
        <begin position="729"/>
        <end position="801"/>
    </location>
</feature>
<dbReference type="InterPro" id="IPR038883">
    <property type="entry name" value="AN11006-like"/>
</dbReference>
<dbReference type="AlphaFoldDB" id="A0A1L7XJB0"/>
<evidence type="ECO:0000313" key="2">
    <source>
        <dbReference type="EMBL" id="CZR65103.1"/>
    </source>
</evidence>
<feature type="compositionally biased region" description="Polar residues" evidence="1">
    <location>
        <begin position="14"/>
        <end position="29"/>
    </location>
</feature>
<reference evidence="2 3" key="1">
    <citation type="submission" date="2016-03" db="EMBL/GenBank/DDBJ databases">
        <authorList>
            <person name="Ploux O."/>
        </authorList>
    </citation>
    <scope>NUCLEOTIDE SEQUENCE [LARGE SCALE GENOMIC DNA]</scope>
    <source>
        <strain evidence="2 3">UAMH 11012</strain>
    </source>
</reference>
<feature type="compositionally biased region" description="Basic and acidic residues" evidence="1">
    <location>
        <begin position="771"/>
        <end position="783"/>
    </location>
</feature>
<accession>A0A1L7XJB0</accession>
<gene>
    <name evidence="2" type="ORF">PAC_15003</name>
</gene>
<organism evidence="2 3">
    <name type="scientific">Phialocephala subalpina</name>
    <dbReference type="NCBI Taxonomy" id="576137"/>
    <lineage>
        <taxon>Eukaryota</taxon>
        <taxon>Fungi</taxon>
        <taxon>Dikarya</taxon>
        <taxon>Ascomycota</taxon>
        <taxon>Pezizomycotina</taxon>
        <taxon>Leotiomycetes</taxon>
        <taxon>Helotiales</taxon>
        <taxon>Mollisiaceae</taxon>
        <taxon>Phialocephala</taxon>
        <taxon>Phialocephala fortinii species complex</taxon>
    </lineage>
</organism>
<dbReference type="Proteomes" id="UP000184330">
    <property type="component" value="Unassembled WGS sequence"/>
</dbReference>
<dbReference type="PANTHER" id="PTHR42085:SF1">
    <property type="entry name" value="F-BOX DOMAIN-CONTAINING PROTEIN"/>
    <property type="match status" value="1"/>
</dbReference>
<proteinExistence type="predicted"/>
<evidence type="ECO:0000256" key="1">
    <source>
        <dbReference type="SAM" id="MobiDB-lite"/>
    </source>
</evidence>
<feature type="compositionally biased region" description="Polar residues" evidence="1">
    <location>
        <begin position="785"/>
        <end position="801"/>
    </location>
</feature>